<feature type="compositionally biased region" description="Basic residues" evidence="1">
    <location>
        <begin position="174"/>
        <end position="185"/>
    </location>
</feature>
<name>A0A9E7FK33_9LILI</name>
<dbReference type="OrthoDB" id="10507213at2759"/>
<evidence type="ECO:0000313" key="2">
    <source>
        <dbReference type="EMBL" id="URD95577.1"/>
    </source>
</evidence>
<reference evidence="2" key="1">
    <citation type="submission" date="2022-05" db="EMBL/GenBank/DDBJ databases">
        <title>The Musa troglodytarum L. genome provides insights into the mechanism of non-climacteric behaviour and enrichment of carotenoids.</title>
        <authorList>
            <person name="Wang J."/>
        </authorList>
    </citation>
    <scope>NUCLEOTIDE SEQUENCE</scope>
    <source>
        <tissue evidence="2">Leaf</tissue>
    </source>
</reference>
<dbReference type="Proteomes" id="UP001055439">
    <property type="component" value="Chromosome 4"/>
</dbReference>
<proteinExistence type="predicted"/>
<gene>
    <name evidence="2" type="ORF">MUK42_08441</name>
</gene>
<evidence type="ECO:0000256" key="1">
    <source>
        <dbReference type="SAM" id="MobiDB-lite"/>
    </source>
</evidence>
<sequence>MGRNTCRIRRRGCNASRVLRPCLQSSNPPRPRPQAPAHIFVSKFSDALTACPSISAVHPSQRPGRFVPIFAVGIVRVIHEPGERRRGPAADRSCHLYQATLKSVFHGDTIHPLPALVVEGHDGDYPPTWHGSLRSPCPSGGVLHSTKTMRRPVIRTCVVGPPAAGGRRSGVVQPRRRKHGGISDS</sequence>
<accession>A0A9E7FK33</accession>
<organism evidence="2 3">
    <name type="scientific">Musa troglodytarum</name>
    <name type="common">fe'i banana</name>
    <dbReference type="NCBI Taxonomy" id="320322"/>
    <lineage>
        <taxon>Eukaryota</taxon>
        <taxon>Viridiplantae</taxon>
        <taxon>Streptophyta</taxon>
        <taxon>Embryophyta</taxon>
        <taxon>Tracheophyta</taxon>
        <taxon>Spermatophyta</taxon>
        <taxon>Magnoliopsida</taxon>
        <taxon>Liliopsida</taxon>
        <taxon>Zingiberales</taxon>
        <taxon>Musaceae</taxon>
        <taxon>Musa</taxon>
    </lineage>
</organism>
<evidence type="ECO:0000313" key="3">
    <source>
        <dbReference type="Proteomes" id="UP001055439"/>
    </source>
</evidence>
<dbReference type="EMBL" id="CP097506">
    <property type="protein sequence ID" value="URD95577.1"/>
    <property type="molecule type" value="Genomic_DNA"/>
</dbReference>
<feature type="region of interest" description="Disordered" evidence="1">
    <location>
        <begin position="163"/>
        <end position="185"/>
    </location>
</feature>
<keyword evidence="3" id="KW-1185">Reference proteome</keyword>
<dbReference type="AlphaFoldDB" id="A0A9E7FK33"/>
<protein>
    <submittedName>
        <fullName evidence="2">Uncharacterized protein</fullName>
    </submittedName>
</protein>